<dbReference type="Pfam" id="PF00353">
    <property type="entry name" value="HemolysinCabind"/>
    <property type="match status" value="3"/>
</dbReference>
<evidence type="ECO:0000256" key="1">
    <source>
        <dbReference type="ARBA" id="ARBA00004613"/>
    </source>
</evidence>
<keyword evidence="4" id="KW-1185">Reference proteome</keyword>
<dbReference type="Gene3D" id="2.150.10.10">
    <property type="entry name" value="Serralysin-like metalloprotease, C-terminal"/>
    <property type="match status" value="2"/>
</dbReference>
<evidence type="ECO:0000313" key="3">
    <source>
        <dbReference type="EMBL" id="NYZ21620.1"/>
    </source>
</evidence>
<keyword evidence="2" id="KW-0964">Secreted</keyword>
<accession>A0ABX2TG10</accession>
<dbReference type="RefSeq" id="WP_180283392.1">
    <property type="nucleotide sequence ID" value="NZ_JABFDB010000012.1"/>
</dbReference>
<comment type="caution">
    <text evidence="3">The sequence shown here is derived from an EMBL/GenBank/DDBJ whole genome shotgun (WGS) entry which is preliminary data.</text>
</comment>
<dbReference type="PANTHER" id="PTHR38340:SF1">
    <property type="entry name" value="S-LAYER PROTEIN"/>
    <property type="match status" value="1"/>
</dbReference>
<sequence length="251" mass="26211">MAFIFGSNIINWLFGTSGSDLMVGNQDYDFLDGKDGNDILAGLRGNDDMIGGYGNDILLGGSGNDLLDGGAGIDRMIGGSGNDVYYYDNPYDRIIENRFGGTDEVRAWISATLPDQVENLTLLESATNGTGNGLDNRIVGNDSANTLSGLAGEDVLQGGGGDDLLIGGTGRDTLFGGTGADVFDFSRGCGRDTIEDFSIAEGDRIRIDAGMGWSVRDDRAGNAVVRFGLTDDVTLVGVSSRSVSSALFTVG</sequence>
<dbReference type="Proteomes" id="UP000584642">
    <property type="component" value="Unassembled WGS sequence"/>
</dbReference>
<protein>
    <submittedName>
        <fullName evidence="3">Calcium-binding protein</fullName>
    </submittedName>
</protein>
<dbReference type="PANTHER" id="PTHR38340">
    <property type="entry name" value="S-LAYER PROTEIN"/>
    <property type="match status" value="1"/>
</dbReference>
<gene>
    <name evidence="3" type="ORF">HND93_18055</name>
</gene>
<name>A0ABX2TG10_9PROT</name>
<proteinExistence type="predicted"/>
<dbReference type="InterPro" id="IPR050557">
    <property type="entry name" value="RTX_toxin/Mannuronan_C5-epim"/>
</dbReference>
<comment type="subcellular location">
    <subcellularLocation>
        <location evidence="1">Secreted</location>
    </subcellularLocation>
</comment>
<organism evidence="3 4">
    <name type="scientific">Azospirillum oleiclasticum</name>
    <dbReference type="NCBI Taxonomy" id="2735135"/>
    <lineage>
        <taxon>Bacteria</taxon>
        <taxon>Pseudomonadati</taxon>
        <taxon>Pseudomonadota</taxon>
        <taxon>Alphaproteobacteria</taxon>
        <taxon>Rhodospirillales</taxon>
        <taxon>Azospirillaceae</taxon>
        <taxon>Azospirillum</taxon>
    </lineage>
</organism>
<dbReference type="SUPFAM" id="SSF51120">
    <property type="entry name" value="beta-Roll"/>
    <property type="match status" value="2"/>
</dbReference>
<evidence type="ECO:0000313" key="4">
    <source>
        <dbReference type="Proteomes" id="UP000584642"/>
    </source>
</evidence>
<dbReference type="PROSITE" id="PS00330">
    <property type="entry name" value="HEMOLYSIN_CALCIUM"/>
    <property type="match status" value="3"/>
</dbReference>
<dbReference type="InterPro" id="IPR001343">
    <property type="entry name" value="Hemolysn_Ca-bd"/>
</dbReference>
<dbReference type="PRINTS" id="PR00313">
    <property type="entry name" value="CABNDNGRPT"/>
</dbReference>
<reference evidence="3 4" key="1">
    <citation type="submission" date="2020-05" db="EMBL/GenBank/DDBJ databases">
        <title>Azospirillum oleiclasticum sp. nov, a nitrogen-fixing and heavy crude oil-emulsifying bacterium isolated from the crude oil of Yumen Oilfield.</title>
        <authorList>
            <person name="Wu D."/>
            <person name="Cai M."/>
            <person name="Zhang X."/>
        </authorList>
    </citation>
    <scope>NUCLEOTIDE SEQUENCE [LARGE SCALE GENOMIC DNA]</scope>
    <source>
        <strain evidence="3 4">ROY-1-1-2</strain>
    </source>
</reference>
<evidence type="ECO:0000256" key="2">
    <source>
        <dbReference type="ARBA" id="ARBA00022525"/>
    </source>
</evidence>
<dbReference type="EMBL" id="JABFDB010000012">
    <property type="protein sequence ID" value="NYZ21620.1"/>
    <property type="molecule type" value="Genomic_DNA"/>
</dbReference>
<dbReference type="InterPro" id="IPR011049">
    <property type="entry name" value="Serralysin-like_metalloprot_C"/>
</dbReference>
<dbReference type="InterPro" id="IPR018511">
    <property type="entry name" value="Hemolysin-typ_Ca-bd_CS"/>
</dbReference>